<protein>
    <submittedName>
        <fullName evidence="4">VanZ family protein</fullName>
    </submittedName>
</protein>
<feature type="transmembrane region" description="Helical" evidence="2">
    <location>
        <begin position="136"/>
        <end position="159"/>
    </location>
</feature>
<dbReference type="EMBL" id="DWYG01000065">
    <property type="protein sequence ID" value="HJB41713.1"/>
    <property type="molecule type" value="Genomic_DNA"/>
</dbReference>
<dbReference type="AlphaFoldDB" id="A0A9D2M6D7"/>
<evidence type="ECO:0000259" key="3">
    <source>
        <dbReference type="Pfam" id="PF04892"/>
    </source>
</evidence>
<evidence type="ECO:0000313" key="4">
    <source>
        <dbReference type="EMBL" id="HJB41713.1"/>
    </source>
</evidence>
<dbReference type="InterPro" id="IPR006976">
    <property type="entry name" value="VanZ-like"/>
</dbReference>
<proteinExistence type="predicted"/>
<name>A0A9D2M6D7_9FIRM</name>
<dbReference type="Proteomes" id="UP000886803">
    <property type="component" value="Unassembled WGS sequence"/>
</dbReference>
<keyword evidence="2" id="KW-0812">Transmembrane</keyword>
<feature type="region of interest" description="Disordered" evidence="1">
    <location>
        <begin position="179"/>
        <end position="198"/>
    </location>
</feature>
<keyword evidence="2" id="KW-0472">Membrane</keyword>
<keyword evidence="2" id="KW-1133">Transmembrane helix</keyword>
<feature type="transmembrane region" description="Helical" evidence="2">
    <location>
        <begin position="6"/>
        <end position="29"/>
    </location>
</feature>
<reference evidence="4" key="1">
    <citation type="journal article" date="2021" name="PeerJ">
        <title>Extensive microbial diversity within the chicken gut microbiome revealed by metagenomics and culture.</title>
        <authorList>
            <person name="Gilroy R."/>
            <person name="Ravi A."/>
            <person name="Getino M."/>
            <person name="Pursley I."/>
            <person name="Horton D.L."/>
            <person name="Alikhan N.F."/>
            <person name="Baker D."/>
            <person name="Gharbi K."/>
            <person name="Hall N."/>
            <person name="Watson M."/>
            <person name="Adriaenssens E.M."/>
            <person name="Foster-Nyarko E."/>
            <person name="Jarju S."/>
            <person name="Secka A."/>
            <person name="Antonio M."/>
            <person name="Oren A."/>
            <person name="Chaudhuri R.R."/>
            <person name="La Ragione R."/>
            <person name="Hildebrand F."/>
            <person name="Pallen M.J."/>
        </authorList>
    </citation>
    <scope>NUCLEOTIDE SEQUENCE</scope>
    <source>
        <strain evidence="4">ChiBcec8-13705</strain>
    </source>
</reference>
<organism evidence="4 5">
    <name type="scientific">Candidatus Gemmiger avicola</name>
    <dbReference type="NCBI Taxonomy" id="2838605"/>
    <lineage>
        <taxon>Bacteria</taxon>
        <taxon>Bacillati</taxon>
        <taxon>Bacillota</taxon>
        <taxon>Clostridia</taxon>
        <taxon>Eubacteriales</taxon>
        <taxon>Gemmiger</taxon>
    </lineage>
</organism>
<dbReference type="Pfam" id="PF04892">
    <property type="entry name" value="VanZ"/>
    <property type="match status" value="1"/>
</dbReference>
<comment type="caution">
    <text evidence="4">The sequence shown here is derived from an EMBL/GenBank/DDBJ whole genome shotgun (WGS) entry which is preliminary data.</text>
</comment>
<feature type="domain" description="VanZ-like" evidence="3">
    <location>
        <begin position="17"/>
        <end position="146"/>
    </location>
</feature>
<accession>A0A9D2M6D7</accession>
<evidence type="ECO:0000313" key="5">
    <source>
        <dbReference type="Proteomes" id="UP000886803"/>
    </source>
</evidence>
<dbReference type="NCBIfam" id="NF037970">
    <property type="entry name" value="vanZ_1"/>
    <property type="match status" value="1"/>
</dbReference>
<gene>
    <name evidence="4" type="ORF">H9945_04370</name>
</gene>
<evidence type="ECO:0000256" key="1">
    <source>
        <dbReference type="SAM" id="MobiDB-lite"/>
    </source>
</evidence>
<sequence length="198" mass="22534">MEHEKTSPWLIAFRVIFTIALIACIAFIFRNSLESGALSSARSQAVMQKINEILSVVNLGPLSEHTVRKLAHFAEFTLEGFLLMLCLRVYTNRFVRHISWPLLGGMTTALLDETIQRFIPNRTSQVTDVWIDMAGVVFGALIALILLLIVRGLMAFHAVKKENRRLRAERAALLRQQEEDRLDAAPSHNEQLDRRELL</sequence>
<evidence type="ECO:0000256" key="2">
    <source>
        <dbReference type="SAM" id="Phobius"/>
    </source>
</evidence>
<reference evidence="4" key="2">
    <citation type="submission" date="2021-04" db="EMBL/GenBank/DDBJ databases">
        <authorList>
            <person name="Gilroy R."/>
        </authorList>
    </citation>
    <scope>NUCLEOTIDE SEQUENCE</scope>
    <source>
        <strain evidence="4">ChiBcec8-13705</strain>
    </source>
</reference>